<keyword evidence="7" id="KW-1185">Reference proteome</keyword>
<comment type="catalytic activity">
    <reaction evidence="5">
        <text>glucuronate acceptor + UDP-alpha-D-glucuronate = acceptor beta-D-glucuronoside + UDP + H(+)</text>
        <dbReference type="Rhea" id="RHEA:21032"/>
        <dbReference type="ChEBI" id="CHEBI:15378"/>
        <dbReference type="ChEBI" id="CHEBI:58052"/>
        <dbReference type="ChEBI" id="CHEBI:58223"/>
        <dbReference type="ChEBI" id="CHEBI:132367"/>
        <dbReference type="ChEBI" id="CHEBI:132368"/>
        <dbReference type="EC" id="2.4.1.17"/>
    </reaction>
</comment>
<dbReference type="GO" id="GO:0015020">
    <property type="term" value="F:glucuronosyltransferase activity"/>
    <property type="evidence" value="ECO:0007669"/>
    <property type="project" value="UniProtKB-EC"/>
</dbReference>
<evidence type="ECO:0000256" key="2">
    <source>
        <dbReference type="ARBA" id="ARBA00022676"/>
    </source>
</evidence>
<evidence type="ECO:0000256" key="4">
    <source>
        <dbReference type="RuleBase" id="RU003718"/>
    </source>
</evidence>
<evidence type="ECO:0000256" key="5">
    <source>
        <dbReference type="RuleBase" id="RU362059"/>
    </source>
</evidence>
<comment type="caution">
    <text evidence="6">The sequence shown here is derived from an EMBL/GenBank/DDBJ whole genome shotgun (WGS) entry which is preliminary data.</text>
</comment>
<keyword evidence="5" id="KW-0732">Signal</keyword>
<gene>
    <name evidence="6" type="ORF">ILUMI_00538</name>
</gene>
<evidence type="ECO:0000313" key="6">
    <source>
        <dbReference type="EMBL" id="KAF2905636.1"/>
    </source>
</evidence>
<dbReference type="EC" id="2.4.1.17" evidence="5"/>
<dbReference type="Pfam" id="PF00201">
    <property type="entry name" value="UDPGT"/>
    <property type="match status" value="1"/>
</dbReference>
<reference evidence="6" key="1">
    <citation type="submission" date="2019-08" db="EMBL/GenBank/DDBJ databases">
        <title>The genome of the North American firefly Photinus pyralis.</title>
        <authorList>
            <consortium name="Photinus pyralis genome working group"/>
            <person name="Fallon T.R."/>
            <person name="Sander Lower S.E."/>
            <person name="Weng J.-K."/>
        </authorList>
    </citation>
    <scope>NUCLEOTIDE SEQUENCE</scope>
    <source>
        <strain evidence="6">TRF0915ILg1</strain>
        <tissue evidence="6">Whole body</tissue>
    </source>
</reference>
<feature type="chain" id="PRO_5035487781" description="UDP-glucuronosyltransferase" evidence="5">
    <location>
        <begin position="21"/>
        <end position="516"/>
    </location>
</feature>
<dbReference type="Gene3D" id="3.40.50.2000">
    <property type="entry name" value="Glycogen Phosphorylase B"/>
    <property type="match status" value="2"/>
</dbReference>
<dbReference type="PROSITE" id="PS00375">
    <property type="entry name" value="UDPGT"/>
    <property type="match status" value="1"/>
</dbReference>
<dbReference type="Proteomes" id="UP000801492">
    <property type="component" value="Unassembled WGS sequence"/>
</dbReference>
<evidence type="ECO:0000313" key="7">
    <source>
        <dbReference type="Proteomes" id="UP000801492"/>
    </source>
</evidence>
<dbReference type="FunFam" id="3.40.50.2000:FF:000050">
    <property type="entry name" value="UDP-glucuronosyltransferase"/>
    <property type="match status" value="1"/>
</dbReference>
<keyword evidence="5" id="KW-0812">Transmembrane</keyword>
<dbReference type="InterPro" id="IPR002213">
    <property type="entry name" value="UDP_glucos_trans"/>
</dbReference>
<comment type="similarity">
    <text evidence="1 4">Belongs to the UDP-glycosyltransferase family.</text>
</comment>
<keyword evidence="3 4" id="KW-0808">Transferase</keyword>
<dbReference type="EMBL" id="VTPC01000480">
    <property type="protein sequence ID" value="KAF2905636.1"/>
    <property type="molecule type" value="Genomic_DNA"/>
</dbReference>
<dbReference type="InterPro" id="IPR035595">
    <property type="entry name" value="UDP_glycos_trans_CS"/>
</dbReference>
<keyword evidence="2 4" id="KW-0328">Glycosyltransferase</keyword>
<accession>A0A8K0DK09</accession>
<dbReference type="OrthoDB" id="5835829at2759"/>
<feature type="transmembrane region" description="Helical" evidence="5">
    <location>
        <begin position="469"/>
        <end position="493"/>
    </location>
</feature>
<dbReference type="PANTHER" id="PTHR48043:SF159">
    <property type="entry name" value="EG:EG0003.4 PROTEIN-RELATED"/>
    <property type="match status" value="1"/>
</dbReference>
<keyword evidence="5" id="KW-1133">Transmembrane helix</keyword>
<dbReference type="PANTHER" id="PTHR48043">
    <property type="entry name" value="EG:EG0003.4 PROTEIN-RELATED"/>
    <property type="match status" value="1"/>
</dbReference>
<proteinExistence type="inferred from homology"/>
<dbReference type="CDD" id="cd03784">
    <property type="entry name" value="GT1_Gtf-like"/>
    <property type="match status" value="1"/>
</dbReference>
<organism evidence="6 7">
    <name type="scientific">Ignelater luminosus</name>
    <name type="common">Cucubano</name>
    <name type="synonym">Pyrophorus luminosus</name>
    <dbReference type="NCBI Taxonomy" id="2038154"/>
    <lineage>
        <taxon>Eukaryota</taxon>
        <taxon>Metazoa</taxon>
        <taxon>Ecdysozoa</taxon>
        <taxon>Arthropoda</taxon>
        <taxon>Hexapoda</taxon>
        <taxon>Insecta</taxon>
        <taxon>Pterygota</taxon>
        <taxon>Neoptera</taxon>
        <taxon>Endopterygota</taxon>
        <taxon>Coleoptera</taxon>
        <taxon>Polyphaga</taxon>
        <taxon>Elateriformia</taxon>
        <taxon>Elateroidea</taxon>
        <taxon>Elateridae</taxon>
        <taxon>Agrypninae</taxon>
        <taxon>Pyrophorini</taxon>
        <taxon>Ignelater</taxon>
    </lineage>
</organism>
<sequence length="516" mass="58732">MRKLIQVLVSFAFILCSVNSAKILGVFHMPAYSHYQLGDRLLKELAARGHEVTVITPYAEKNPVKNFKQIVLTGAIEKLQPMKDKLFEQTESTVIKSLVWLEVMGLELVDSTLSHPNVQEFLKSNNQFDLVILHQFVNDAFKGFCHYYNAPCVVLSPMAVPCWTHAQIANPDSPAYFPDMYSDPAFDTSFTQRFLNSLLYVGIRLFNHLYAIPRQNEVMHKYFPNAPHLNELYYNTSLILVNSHISINSAVPYLPNVIDIGGYHVKTPKKLPIDLQEYLDGAKDGVVLFSLGSNLQSKNLPKEKRESILKAFSKLKQKVLWKWEDETLPNQPPNVKLSKWLPQSDVIAHPNIKLLITHGGLLSTTEAVYHGVPIIGIPIFADQEKNIALAEKSGYAILVPYKQLTEEGLSHALSEVINNPKYRANVKWRSEIMHDEPIKQLDKAVFWTEYVIKHKGAHHLRSAALSLSWYQYLLLDVIAVVILIIFVPLFVIIKGFKKYCCQKKSIKQVSTKKKKN</sequence>
<feature type="signal peptide" evidence="5">
    <location>
        <begin position="1"/>
        <end position="20"/>
    </location>
</feature>
<dbReference type="SUPFAM" id="SSF53756">
    <property type="entry name" value="UDP-Glycosyltransferase/glycogen phosphorylase"/>
    <property type="match status" value="1"/>
</dbReference>
<keyword evidence="5" id="KW-0472">Membrane</keyword>
<name>A0A8K0DK09_IGNLU</name>
<evidence type="ECO:0000256" key="1">
    <source>
        <dbReference type="ARBA" id="ARBA00009995"/>
    </source>
</evidence>
<protein>
    <recommendedName>
        <fullName evidence="5">UDP-glucuronosyltransferase</fullName>
        <ecNumber evidence="5">2.4.1.17</ecNumber>
    </recommendedName>
</protein>
<dbReference type="AlphaFoldDB" id="A0A8K0DK09"/>
<comment type="subcellular location">
    <subcellularLocation>
        <location evidence="5">Membrane</location>
        <topology evidence="5">Single-pass membrane protein</topology>
    </subcellularLocation>
</comment>
<dbReference type="GO" id="GO:0016020">
    <property type="term" value="C:membrane"/>
    <property type="evidence" value="ECO:0007669"/>
    <property type="project" value="UniProtKB-SubCell"/>
</dbReference>
<evidence type="ECO:0000256" key="3">
    <source>
        <dbReference type="ARBA" id="ARBA00022679"/>
    </source>
</evidence>
<dbReference type="InterPro" id="IPR050271">
    <property type="entry name" value="UDP-glycosyltransferase"/>
</dbReference>